<evidence type="ECO:0000259" key="1">
    <source>
        <dbReference type="Pfam" id="PF07848"/>
    </source>
</evidence>
<feature type="domain" description="Transcriptional repressor PaaX-like C-terminal" evidence="2">
    <location>
        <begin position="174"/>
        <end position="266"/>
    </location>
</feature>
<dbReference type="SUPFAM" id="SSF46785">
    <property type="entry name" value="Winged helix' DNA-binding domain"/>
    <property type="match status" value="1"/>
</dbReference>
<comment type="caution">
    <text evidence="4">The sequence shown here is derived from an EMBL/GenBank/DDBJ whole genome shotgun (WGS) entry which is preliminary data.</text>
</comment>
<dbReference type="NCBIfam" id="TIGR02277">
    <property type="entry name" value="PaaX_trns_reg"/>
    <property type="match status" value="1"/>
</dbReference>
<keyword evidence="5" id="KW-1185">Reference proteome</keyword>
<dbReference type="Pfam" id="PF07848">
    <property type="entry name" value="PaaX"/>
    <property type="match status" value="1"/>
</dbReference>
<dbReference type="InterPro" id="IPR012906">
    <property type="entry name" value="PaaX-like_N"/>
</dbReference>
<accession>A0A0F5I6A0</accession>
<dbReference type="InterPro" id="IPR036388">
    <property type="entry name" value="WH-like_DNA-bd_sf"/>
</dbReference>
<dbReference type="PIRSF" id="PIRSF020623">
    <property type="entry name" value="PaaX"/>
    <property type="match status" value="1"/>
</dbReference>
<name>A0A0F5HSE3_BACTR</name>
<dbReference type="InterPro" id="IPR013225">
    <property type="entry name" value="PaaX_C"/>
</dbReference>
<dbReference type="RefSeq" id="WP_039229967.1">
    <property type="nucleotide sequence ID" value="NZ_JWIQ02000020.1"/>
</dbReference>
<dbReference type="Gene3D" id="1.10.10.10">
    <property type="entry name" value="Winged helix-like DNA-binding domain superfamily/Winged helix DNA-binding domain"/>
    <property type="match status" value="1"/>
</dbReference>
<evidence type="ECO:0000313" key="4">
    <source>
        <dbReference type="EMBL" id="KKB41154.1"/>
    </source>
</evidence>
<dbReference type="Gene3D" id="3.30.70.2650">
    <property type="match status" value="1"/>
</dbReference>
<reference evidence="4" key="1">
    <citation type="submission" date="2015-02" db="EMBL/GenBank/DDBJ databases">
        <title>Genome Assembly of Bacillaceae bacterium MTCC 8252.</title>
        <authorList>
            <person name="Verma A."/>
            <person name="Khatri I."/>
            <person name="Mual P."/>
            <person name="Subramanian S."/>
            <person name="Krishnamurthi S."/>
        </authorList>
    </citation>
    <scope>NUCLEOTIDE SEQUENCE [LARGE SCALE GENOMIC DNA]</scope>
    <source>
        <strain evidence="4">MTCC 8252</strain>
    </source>
</reference>
<evidence type="ECO:0000259" key="2">
    <source>
        <dbReference type="Pfam" id="PF08223"/>
    </source>
</evidence>
<dbReference type="Pfam" id="PF20803">
    <property type="entry name" value="PaaX_M"/>
    <property type="match status" value="1"/>
</dbReference>
<gene>
    <name evidence="4" type="ORF">QY95_00861</name>
</gene>
<dbReference type="InterPro" id="IPR048846">
    <property type="entry name" value="PaaX-like_central"/>
</dbReference>
<dbReference type="Proteomes" id="UP000031563">
    <property type="component" value="Unassembled WGS sequence"/>
</dbReference>
<evidence type="ECO:0000313" key="5">
    <source>
        <dbReference type="Proteomes" id="UP000031563"/>
    </source>
</evidence>
<accession>A0A0F5HSE3</accession>
<protein>
    <submittedName>
        <fullName evidence="4">Phenylacetic acid degradation operon negative regulatory protein PaaX</fullName>
    </submittedName>
</protein>
<feature type="domain" description="Transcriptional repressor PaaX-like central Cas2-like" evidence="3">
    <location>
        <begin position="89"/>
        <end position="169"/>
    </location>
</feature>
<feature type="domain" description="Transcriptional repressor PaaX-like N-terminal" evidence="1">
    <location>
        <begin position="4"/>
        <end position="71"/>
    </location>
</feature>
<sequence>MANTQSMIFTIYGDYIRHYGNKIWIGSLIRLLKEFGHNEQSVRVAVSRMVKQGWIQSERKGNKSYYFLTPRGEVRIEEAARRIFKFNAHEWDGKWRMLMYTIPEEKRHIRDELRKELLWSGFGSFSNGCWISPNDLAKEVKLLIDRYEINEYVDLFRAEYRGPKEDKALIEKSWPLDEIQGKYEEFIDEYSKKFIVHQSMMNDGKMTPAECFVERANLVHEYRKFLFIDPGLPKELLPDEWNGNHAALLFAQHYKLLADPASQFFEEVFSEGNDLRKKDKSYDAADHPYMIH</sequence>
<dbReference type="Gene3D" id="1.20.58.1460">
    <property type="match status" value="1"/>
</dbReference>
<dbReference type="OrthoDB" id="2270427at2"/>
<dbReference type="GO" id="GO:0006351">
    <property type="term" value="P:DNA-templated transcription"/>
    <property type="evidence" value="ECO:0007669"/>
    <property type="project" value="InterPro"/>
</dbReference>
<dbReference type="AlphaFoldDB" id="A0A0F5HSE3"/>
<dbReference type="EMBL" id="JWIR02000024">
    <property type="protein sequence ID" value="KKB41154.1"/>
    <property type="molecule type" value="Genomic_DNA"/>
</dbReference>
<dbReference type="PANTHER" id="PTHR30319:SF1">
    <property type="entry name" value="TRANSCRIPTIONAL REPRESSOR PAAX"/>
    <property type="match status" value="1"/>
</dbReference>
<dbReference type="InterPro" id="IPR036390">
    <property type="entry name" value="WH_DNA-bd_sf"/>
</dbReference>
<organism evidence="4 5">
    <name type="scientific">Bacillus thermotolerans</name>
    <name type="common">Quasibacillus thermotolerans</name>
    <dbReference type="NCBI Taxonomy" id="1221996"/>
    <lineage>
        <taxon>Bacteria</taxon>
        <taxon>Bacillati</taxon>
        <taxon>Bacillota</taxon>
        <taxon>Bacilli</taxon>
        <taxon>Bacillales</taxon>
        <taxon>Bacillaceae</taxon>
        <taxon>Bacillus</taxon>
    </lineage>
</organism>
<dbReference type="STRING" id="1221996.QY95_00861"/>
<dbReference type="Pfam" id="PF08223">
    <property type="entry name" value="PaaX_C"/>
    <property type="match status" value="1"/>
</dbReference>
<dbReference type="PANTHER" id="PTHR30319">
    <property type="entry name" value="PHENYLACETIC ACID REGULATOR-RELATED TRANSCRIPTIONAL REPRESSOR"/>
    <property type="match status" value="1"/>
</dbReference>
<evidence type="ECO:0000259" key="3">
    <source>
        <dbReference type="Pfam" id="PF20803"/>
    </source>
</evidence>
<proteinExistence type="predicted"/>
<dbReference type="InterPro" id="IPR011965">
    <property type="entry name" value="PaaX_trns_reg"/>
</dbReference>